<sequence>MRALLAVVTAYITVKVAVGLSNSRSFPVLDAAATSTGGGDDVSLIVPVRDEMARLPPRLPGMLAQKVRELIFLDDCSTDGTTQLLHDVAAEHPHVRVVQGRPMPDGWVGKTWACSQGAEAALGDVLVFCDADISLGDGAIDAVLGQLHAQRADLMSVFPRQVTKTFAEHVTMPLIDDLLLTGLPFQLLEQPRAKGAAAANGSIMAFPRASYDALGGFAAVRTEIVEDLAMARHTRRTGHRLGLALGGDLISTRMYEGFDELVAGLGKGLLAVMGNRPLLVVYTAWHLLAYTVPPFLIRRQPAWAIPWALAVAERLVVEATTGRREWWQSLTMPLTPLYAIPVAAVAVRRTKHWKGRTYP</sequence>
<comment type="pathway">
    <text evidence="2">Lipid metabolism; sphingolipid metabolism.</text>
</comment>
<keyword evidence="8" id="KW-0472">Membrane</keyword>
<dbReference type="GO" id="GO:0016020">
    <property type="term" value="C:membrane"/>
    <property type="evidence" value="ECO:0007669"/>
    <property type="project" value="UniProtKB-SubCell"/>
</dbReference>
<dbReference type="EMBL" id="JACCFW010000001">
    <property type="protein sequence ID" value="NYJ76068.1"/>
    <property type="molecule type" value="Genomic_DNA"/>
</dbReference>
<dbReference type="InterPro" id="IPR025993">
    <property type="entry name" value="Ceramide_glucosylTrfase"/>
</dbReference>
<dbReference type="Gene3D" id="3.90.550.10">
    <property type="entry name" value="Spore Coat Polysaccharide Biosynthesis Protein SpsA, Chain A"/>
    <property type="match status" value="1"/>
</dbReference>
<dbReference type="RefSeq" id="WP_179483169.1">
    <property type="nucleotide sequence ID" value="NZ_JACCFW010000001.1"/>
</dbReference>
<proteinExistence type="predicted"/>
<reference evidence="9 10" key="1">
    <citation type="submission" date="2020-07" db="EMBL/GenBank/DDBJ databases">
        <title>Sequencing the genomes of 1000 actinobacteria strains.</title>
        <authorList>
            <person name="Klenk H.-P."/>
        </authorList>
    </citation>
    <scope>NUCLEOTIDE SEQUENCE [LARGE SCALE GENOMIC DNA]</scope>
    <source>
        <strain evidence="9 10">DSM 29531</strain>
    </source>
</reference>
<gene>
    <name evidence="9" type="ORF">HNR15_003031</name>
</gene>
<evidence type="ECO:0000256" key="1">
    <source>
        <dbReference type="ARBA" id="ARBA00004141"/>
    </source>
</evidence>
<keyword evidence="7" id="KW-1133">Transmembrane helix</keyword>
<evidence type="ECO:0000256" key="8">
    <source>
        <dbReference type="ARBA" id="ARBA00023136"/>
    </source>
</evidence>
<organism evidence="9 10">
    <name type="scientific">Allobranchiibius huperziae</name>
    <dbReference type="NCBI Taxonomy" id="1874116"/>
    <lineage>
        <taxon>Bacteria</taxon>
        <taxon>Bacillati</taxon>
        <taxon>Actinomycetota</taxon>
        <taxon>Actinomycetes</taxon>
        <taxon>Micrococcales</taxon>
        <taxon>Dermacoccaceae</taxon>
        <taxon>Allobranchiibius</taxon>
    </lineage>
</organism>
<comment type="caution">
    <text evidence="9">The sequence shown here is derived from an EMBL/GenBank/DDBJ whole genome shotgun (WGS) entry which is preliminary data.</text>
</comment>
<keyword evidence="10" id="KW-1185">Reference proteome</keyword>
<evidence type="ECO:0000256" key="3">
    <source>
        <dbReference type="ARBA" id="ARBA00004991"/>
    </source>
</evidence>
<dbReference type="SUPFAM" id="SSF53448">
    <property type="entry name" value="Nucleotide-diphospho-sugar transferases"/>
    <property type="match status" value="1"/>
</dbReference>
<evidence type="ECO:0000256" key="6">
    <source>
        <dbReference type="ARBA" id="ARBA00022692"/>
    </source>
</evidence>
<evidence type="ECO:0000313" key="9">
    <source>
        <dbReference type="EMBL" id="NYJ76068.1"/>
    </source>
</evidence>
<evidence type="ECO:0000256" key="7">
    <source>
        <dbReference type="ARBA" id="ARBA00022989"/>
    </source>
</evidence>
<comment type="pathway">
    <text evidence="3">Sphingolipid metabolism.</text>
</comment>
<comment type="subcellular location">
    <subcellularLocation>
        <location evidence="1">Membrane</location>
        <topology evidence="1">Multi-pass membrane protein</topology>
    </subcellularLocation>
</comment>
<dbReference type="GO" id="GO:0016757">
    <property type="term" value="F:glycosyltransferase activity"/>
    <property type="evidence" value="ECO:0007669"/>
    <property type="project" value="UniProtKB-KW"/>
</dbReference>
<evidence type="ECO:0000256" key="2">
    <source>
        <dbReference type="ARBA" id="ARBA00004760"/>
    </source>
</evidence>
<protein>
    <submittedName>
        <fullName evidence="9">Cellulose synthase/poly-beta-1,6-N-acetylglucosamine synthase-like glycosyltransferase</fullName>
    </submittedName>
</protein>
<dbReference type="InterPro" id="IPR029044">
    <property type="entry name" value="Nucleotide-diphossugar_trans"/>
</dbReference>
<dbReference type="PANTHER" id="PTHR43646">
    <property type="entry name" value="GLYCOSYLTRANSFERASE"/>
    <property type="match status" value="1"/>
</dbReference>
<evidence type="ECO:0000256" key="5">
    <source>
        <dbReference type="ARBA" id="ARBA00022679"/>
    </source>
</evidence>
<evidence type="ECO:0000313" key="10">
    <source>
        <dbReference type="Proteomes" id="UP000571817"/>
    </source>
</evidence>
<dbReference type="AlphaFoldDB" id="A0A853DH12"/>
<dbReference type="Pfam" id="PF13506">
    <property type="entry name" value="Glyco_transf_21"/>
    <property type="match status" value="1"/>
</dbReference>
<evidence type="ECO:0000256" key="4">
    <source>
        <dbReference type="ARBA" id="ARBA00022676"/>
    </source>
</evidence>
<dbReference type="PANTHER" id="PTHR43646:SF3">
    <property type="entry name" value="SLR1566 PROTEIN"/>
    <property type="match status" value="1"/>
</dbReference>
<keyword evidence="5 9" id="KW-0808">Transferase</keyword>
<name>A0A853DH12_9MICO</name>
<dbReference type="Proteomes" id="UP000571817">
    <property type="component" value="Unassembled WGS sequence"/>
</dbReference>
<keyword evidence="4" id="KW-0328">Glycosyltransferase</keyword>
<accession>A0A853DH12</accession>
<keyword evidence="6" id="KW-0812">Transmembrane</keyword>